<name>A0AA49J966_9BACT</name>
<dbReference type="RefSeq" id="WP_308347296.1">
    <property type="nucleotide sequence ID" value="NZ_CP129971.1"/>
</dbReference>
<keyword evidence="1" id="KW-0812">Transmembrane</keyword>
<protein>
    <submittedName>
        <fullName evidence="2">Uncharacterized protein</fullName>
    </submittedName>
</protein>
<keyword evidence="1" id="KW-1133">Transmembrane helix</keyword>
<proteinExistence type="predicted"/>
<feature type="transmembrane region" description="Helical" evidence="1">
    <location>
        <begin position="115"/>
        <end position="138"/>
    </location>
</feature>
<evidence type="ECO:0000313" key="3">
    <source>
        <dbReference type="Proteomes" id="UP001230496"/>
    </source>
</evidence>
<organism evidence="2 3">
    <name type="scientific">Marivirga salinarum</name>
    <dbReference type="NCBI Taxonomy" id="3059078"/>
    <lineage>
        <taxon>Bacteria</taxon>
        <taxon>Pseudomonadati</taxon>
        <taxon>Bacteroidota</taxon>
        <taxon>Cytophagia</taxon>
        <taxon>Cytophagales</taxon>
        <taxon>Marivirgaceae</taxon>
        <taxon>Marivirga</taxon>
    </lineage>
</organism>
<feature type="transmembrane region" description="Helical" evidence="1">
    <location>
        <begin position="46"/>
        <end position="64"/>
    </location>
</feature>
<reference evidence="2 3" key="1">
    <citation type="submission" date="2023-08" db="EMBL/GenBank/DDBJ databases">
        <title>Comparative genomics and taxonomic characterization of three novel marine species of genus Marivirga.</title>
        <authorList>
            <person name="Muhammad N."/>
            <person name="Kim S.-G."/>
        </authorList>
    </citation>
    <scope>NUCLEOTIDE SEQUENCE [LARGE SCALE GENOMIC DNA]</scope>
    <source>
        <strain evidence="2 3">BDSF4-3</strain>
    </source>
</reference>
<accession>A0AA49J966</accession>
<feature type="transmembrane region" description="Helical" evidence="1">
    <location>
        <begin position="73"/>
        <end position="95"/>
    </location>
</feature>
<keyword evidence="1" id="KW-0472">Membrane</keyword>
<dbReference type="Proteomes" id="UP001230496">
    <property type="component" value="Chromosome"/>
</dbReference>
<dbReference type="AlphaFoldDB" id="A0AA49J966"/>
<evidence type="ECO:0000256" key="1">
    <source>
        <dbReference type="SAM" id="Phobius"/>
    </source>
</evidence>
<dbReference type="KEGG" id="msaa:QYS49_24030"/>
<dbReference type="EMBL" id="CP129971">
    <property type="protein sequence ID" value="WKK74738.1"/>
    <property type="molecule type" value="Genomic_DNA"/>
</dbReference>
<gene>
    <name evidence="2" type="ORF">QYS49_24030</name>
</gene>
<keyword evidence="3" id="KW-1185">Reference proteome</keyword>
<sequence length="151" mass="17387">MHFSNGMNLLDMMPLGYNSDYINSLFEALGKEGQDAYLYYQLPLDMFYPLFYTISFSLLIAYFLKKIKQFNSAFFFLCLIPIIAGITDYFENIGIITMLSTYPNMSETLMATTNVFTIIKSMTVSVTFITMIILFIIFGKNILNQRKTIGK</sequence>
<evidence type="ECO:0000313" key="2">
    <source>
        <dbReference type="EMBL" id="WKK74738.1"/>
    </source>
</evidence>